<dbReference type="InterPro" id="IPR011112">
    <property type="entry name" value="Rho-like_N"/>
</dbReference>
<dbReference type="SUPFAM" id="SSF68912">
    <property type="entry name" value="Rho N-terminal domain-like"/>
    <property type="match status" value="1"/>
</dbReference>
<comment type="caution">
    <text evidence="3">The sequence shown here is derived from an EMBL/GenBank/DDBJ whole genome shotgun (WGS) entry which is preliminary data.</text>
</comment>
<evidence type="ECO:0000256" key="1">
    <source>
        <dbReference type="SAM" id="MobiDB-lite"/>
    </source>
</evidence>
<feature type="compositionally biased region" description="Basic and acidic residues" evidence="1">
    <location>
        <begin position="74"/>
        <end position="85"/>
    </location>
</feature>
<gene>
    <name evidence="3" type="ORF">GC722_15025</name>
</gene>
<dbReference type="InterPro" id="IPR036269">
    <property type="entry name" value="Rho_N_sf"/>
</dbReference>
<feature type="domain" description="Rho termination factor-like N-terminal" evidence="2">
    <location>
        <begin position="51"/>
        <end position="81"/>
    </location>
</feature>
<accession>A0A6A9UWU9</accession>
<evidence type="ECO:0000313" key="3">
    <source>
        <dbReference type="EMBL" id="MVA77323.1"/>
    </source>
</evidence>
<feature type="region of interest" description="Disordered" evidence="1">
    <location>
        <begin position="64"/>
        <end position="85"/>
    </location>
</feature>
<proteinExistence type="predicted"/>
<dbReference type="EMBL" id="WPCU01000010">
    <property type="protein sequence ID" value="MVA77323.1"/>
    <property type="molecule type" value="Genomic_DNA"/>
</dbReference>
<dbReference type="Proteomes" id="UP000435304">
    <property type="component" value="Unassembled WGS sequence"/>
</dbReference>
<feature type="region of interest" description="Disordered" evidence="1">
    <location>
        <begin position="1"/>
        <end position="52"/>
    </location>
</feature>
<dbReference type="InterPro" id="IPR055642">
    <property type="entry name" value="DUF7218"/>
</dbReference>
<dbReference type="Pfam" id="PF23855">
    <property type="entry name" value="DUF7218"/>
    <property type="match status" value="1"/>
</dbReference>
<dbReference type="AlphaFoldDB" id="A0A6A9UWU9"/>
<reference evidence="3 4" key="1">
    <citation type="submission" date="2019-12" db="EMBL/GenBank/DDBJ databases">
        <title>Auraticoccus cholistani sp. nov., an actinomycete isolated from soil of Cholistan desert.</title>
        <authorList>
            <person name="Cheema M.T."/>
        </authorList>
    </citation>
    <scope>NUCLEOTIDE SEQUENCE [LARGE SCALE GENOMIC DNA]</scope>
    <source>
        <strain evidence="3 4">F435</strain>
    </source>
</reference>
<keyword evidence="4" id="KW-1185">Reference proteome</keyword>
<evidence type="ECO:0000313" key="4">
    <source>
        <dbReference type="Proteomes" id="UP000435304"/>
    </source>
</evidence>
<dbReference type="Pfam" id="PF07498">
    <property type="entry name" value="Rho_N"/>
    <property type="match status" value="1"/>
</dbReference>
<feature type="compositionally biased region" description="Basic and acidic residues" evidence="1">
    <location>
        <begin position="1"/>
        <end position="26"/>
    </location>
</feature>
<protein>
    <submittedName>
        <fullName evidence="3">Rho termination factor</fullName>
    </submittedName>
</protein>
<sequence length="85" mass="9384">MPRSSIKDEETYEALREDGASKEKAARIANASAGQGRKQVGSKGGSSPSYEEWTVDDLRSRAKELGLSGYSRQKKSELIDNLRNH</sequence>
<evidence type="ECO:0000259" key="2">
    <source>
        <dbReference type="Pfam" id="PF07498"/>
    </source>
</evidence>
<dbReference type="RefSeq" id="WP_331714906.1">
    <property type="nucleotide sequence ID" value="NZ_WPCU01000010.1"/>
</dbReference>
<name>A0A6A9UWU9_9ACTN</name>
<organism evidence="3 4">
    <name type="scientific">Auraticoccus cholistanensis</name>
    <dbReference type="NCBI Taxonomy" id="2656650"/>
    <lineage>
        <taxon>Bacteria</taxon>
        <taxon>Bacillati</taxon>
        <taxon>Actinomycetota</taxon>
        <taxon>Actinomycetes</taxon>
        <taxon>Propionibacteriales</taxon>
        <taxon>Propionibacteriaceae</taxon>
        <taxon>Auraticoccus</taxon>
    </lineage>
</organism>
<dbReference type="GO" id="GO:0006353">
    <property type="term" value="P:DNA-templated transcription termination"/>
    <property type="evidence" value="ECO:0007669"/>
    <property type="project" value="InterPro"/>
</dbReference>